<dbReference type="OrthoDB" id="2632836at2"/>
<accession>A0A5S5BQD9</accession>
<evidence type="ECO:0000313" key="2">
    <source>
        <dbReference type="Proteomes" id="UP000323257"/>
    </source>
</evidence>
<organism evidence="1 2">
    <name type="scientific">Paenibacillus methanolicus</name>
    <dbReference type="NCBI Taxonomy" id="582686"/>
    <lineage>
        <taxon>Bacteria</taxon>
        <taxon>Bacillati</taxon>
        <taxon>Bacillota</taxon>
        <taxon>Bacilli</taxon>
        <taxon>Bacillales</taxon>
        <taxon>Paenibacillaceae</taxon>
        <taxon>Paenibacillus</taxon>
    </lineage>
</organism>
<proteinExistence type="predicted"/>
<dbReference type="RefSeq" id="WP_148933085.1">
    <property type="nucleotide sequence ID" value="NZ_VNHS01000015.1"/>
</dbReference>
<protein>
    <submittedName>
        <fullName evidence="1">Uncharacterized protein</fullName>
    </submittedName>
</protein>
<evidence type="ECO:0000313" key="1">
    <source>
        <dbReference type="EMBL" id="TYP69415.1"/>
    </source>
</evidence>
<dbReference type="EMBL" id="VNHS01000015">
    <property type="protein sequence ID" value="TYP69415.1"/>
    <property type="molecule type" value="Genomic_DNA"/>
</dbReference>
<reference evidence="1 2" key="1">
    <citation type="submission" date="2019-07" db="EMBL/GenBank/DDBJ databases">
        <title>Genomic Encyclopedia of Type Strains, Phase III (KMG-III): the genomes of soil and plant-associated and newly described type strains.</title>
        <authorList>
            <person name="Whitman W."/>
        </authorList>
    </citation>
    <scope>NUCLEOTIDE SEQUENCE [LARGE SCALE GENOMIC DNA]</scope>
    <source>
        <strain evidence="1 2">BL24</strain>
    </source>
</reference>
<keyword evidence="2" id="KW-1185">Reference proteome</keyword>
<name>A0A5S5BQD9_9BACL</name>
<sequence length="1366" mass="145746">MGRVGASATSETGAPAAIAGRMADERTLALTFDRMLAGAGDALALTDDNFGVNGQSGGVAEAYAEGREVFVVLEETATGDYVDVSVAANTVFGAGIVAGSGNAAVASYRIVTESGALKLKNELDPEGSGFELADAMAYMNRLKAAEGDANIAGHGGLDGTDVRFLLSLLDLGLPDRTQLQAAIAQADALLAATQGRTDAERNQLSVSREQALAVAAAASSTQRVLDAARVRIEASLAAFKPVGAKYRTVRAPQSVGLTPGSLLADGVFSEADRQQLGTDEGAAGASLRVVLPAADGGFDDYRPGDEIVLTVGASEGSEYDYTLKASDVARMKKTGEAASFDIDIRSFLNEQGTDLAAIGYSTFVRNGANASQSSAAVGSTAEEAFGIDVAPLILTAPERVVQGEPIAVTANDPQAKVYLTQRGMATDLGFACSVGDGCSLATSLLEAGSYEIYATDASGQKSASRTVEVEILPVAPAAPVSVALNWEVPINEEGQFVLNRPARDALGWSEEPVMAEVVLQGNRDADPDYAIGDRIVVEFRGGERNYKSVIHALNSDDIDALNDVGAEQTVTVSVDVTSYFLGEEDPLDDTVEVTVYAQDAEDETLVSASVAMEHTIWIDLTMPALKVSTGDVIGQPPAETIALESGRIVARSEEHAIIYVFPWALVEYIRTEDQLEELVGRGEAYKQTYAGSNVTFQAAWLGINLFGVVAVDEAGNLSWPEGTISVFDSAAPTLDDVKTVESGELAETISLEEGRIWASSSEAGTIYAVLESELPESVTASDLDQLITLEKGLKRAYVAGHVLFHASELGEGGYVLYAVDKAGKLSAPSDTIRVEDQLAPVVEVRTSEYGNTIPLDGGRIWARSTEAGTIFAIPAGEASSEMTLEALNAVVSDEIGYSRPFVKADVVFEAADLGDGEFVFYAVDEALKVSAPSKTIFIDEFYVPDVEAPTLDVTTSEDGEGGPAEEIPWQTGSIYAQSNESGMIYIVPANDDVASEVSVHELEAIISDERGLRRETSESDVTFEAMDLSAGNYILFAVDESGNVSAASRPISIFYVEPPLYLAEDAPDSVEIDDEGTIHLPIGLTAGDLRMYLQSVEDFNIYEEDSYEPSTLEDTDLLTEENVVVAWSQSVKFVYYLDFHPYVVESAYHDEEADYSPAYLTVDAPLKIRFSERLTEYASSQVEEAFIDAVEDREFDFEWVPGEGEEILTIGLVPLEEGAGEDPGVYFVHSVTAKLIEAPSGDPELLLEADPLDMMISPVVEGRITLSFEADLSLRLLQAESFDPAIIEEILVMDGNEQVGALEVMSIEHGLADNELVAIVSNWDELGTENNGFLSLKVKFKPRSIDSVLGNWLSDGYYLYLPLPPV</sequence>
<gene>
    <name evidence="1" type="ORF">BCM02_11575</name>
</gene>
<comment type="caution">
    <text evidence="1">The sequence shown here is derived from an EMBL/GenBank/DDBJ whole genome shotgun (WGS) entry which is preliminary data.</text>
</comment>
<dbReference type="Proteomes" id="UP000323257">
    <property type="component" value="Unassembled WGS sequence"/>
</dbReference>